<evidence type="ECO:0000313" key="6">
    <source>
        <dbReference type="Proteomes" id="UP000119221"/>
    </source>
</evidence>
<feature type="region of interest" description="Disordered" evidence="4">
    <location>
        <begin position="129"/>
        <end position="150"/>
    </location>
</feature>
<keyword evidence="3" id="KW-0693">Viral RNA replication</keyword>
<name>D5FGX3_9MONO</name>
<feature type="region of interest" description="Disordered" evidence="4">
    <location>
        <begin position="29"/>
        <end position="84"/>
    </location>
</feature>
<proteinExistence type="predicted"/>
<accession>D5FGX3</accession>
<dbReference type="GeneID" id="20964504"/>
<dbReference type="RefSeq" id="YP_009094213.1">
    <property type="nucleotide sequence ID" value="NC_025373.1"/>
</dbReference>
<dbReference type="Pfam" id="PF03210">
    <property type="entry name" value="Paramyx_P_V_C"/>
    <property type="match status" value="1"/>
</dbReference>
<protein>
    <recommendedName>
        <fullName evidence="1">Phosphoprotein</fullName>
    </recommendedName>
</protein>
<feature type="region of interest" description="Disordered" evidence="4">
    <location>
        <begin position="324"/>
        <end position="343"/>
    </location>
</feature>
<dbReference type="EMBL" id="EU782025">
    <property type="protein sequence ID" value="ACI47549.1"/>
    <property type="molecule type" value="Viral_cRNA"/>
</dbReference>
<organism evidence="5 6">
    <name type="scientific">Paraavulavirus wisconsinense</name>
    <dbReference type="NCBI Taxonomy" id="3052594"/>
    <lineage>
        <taxon>Viruses</taxon>
        <taxon>Riboviria</taxon>
        <taxon>Orthornavirae</taxon>
        <taxon>Negarnaviricota</taxon>
        <taxon>Haploviricotina</taxon>
        <taxon>Monjiviricetes</taxon>
        <taxon>Mononegavirales</taxon>
        <taxon>Paramyxoviridae</taxon>
        <taxon>Avulavirinae</taxon>
        <taxon>Paraavulavirus</taxon>
    </lineage>
</organism>
<keyword evidence="6" id="KW-1185">Reference proteome</keyword>
<reference evidence="5 6" key="1">
    <citation type="journal article" date="2010" name="Virus Res.">
        <title>Complete genome sequence of avian paramyxovirus-3 strain Wisconsin: evidence for the existence of subgroups within the serotype.</title>
        <authorList>
            <person name="Kumar S."/>
            <person name="Nayak B."/>
            <person name="Samuel A.S."/>
            <person name="Xiao S."/>
            <person name="Collins P.L."/>
            <person name="Samal S.K."/>
        </authorList>
    </citation>
    <scope>NUCLEOTIDE SEQUENCE [LARGE SCALE GENOMIC DNA]</scope>
    <source>
        <strain evidence="5">Turkey/Wisconsin/68</strain>
    </source>
</reference>
<keyword evidence="2" id="KW-0597">Phosphoprotein</keyword>
<dbReference type="OrthoDB" id="13129at10239"/>
<evidence type="ECO:0000256" key="1">
    <source>
        <dbReference type="ARBA" id="ARBA00020572"/>
    </source>
</evidence>
<feature type="compositionally biased region" description="Low complexity" evidence="4">
    <location>
        <begin position="39"/>
        <end position="55"/>
    </location>
</feature>
<dbReference type="KEGG" id="vg:20964504"/>
<evidence type="ECO:0000256" key="3">
    <source>
        <dbReference type="ARBA" id="ARBA00022953"/>
    </source>
</evidence>
<evidence type="ECO:0000313" key="5">
    <source>
        <dbReference type="EMBL" id="ACI47549.1"/>
    </source>
</evidence>
<evidence type="ECO:0000256" key="4">
    <source>
        <dbReference type="SAM" id="MobiDB-lite"/>
    </source>
</evidence>
<dbReference type="Proteomes" id="UP000119221">
    <property type="component" value="Segment"/>
</dbReference>
<evidence type="ECO:0000256" key="2">
    <source>
        <dbReference type="ARBA" id="ARBA00022553"/>
    </source>
</evidence>
<dbReference type="Gene3D" id="1.20.5.300">
    <property type="match status" value="1"/>
</dbReference>
<sequence>MDLEFSSEEAVAALLDVSSSTITEFLSKQSIPDPGFLNSPSQSSSPSPEPSTSTTGDFLSQLSGDIPDTTTSGVEPSAPLDTGDTSLVQHIEEGLPSDFYIPKVNNYHSNLFKGGSSLLATAESPGLTVTHKDTTTPESTPVMAKKKKKQKHCKVPASSAYQHIDNLGTGESTPLHGMQDQEPSKPKHGVTPHVPQSQPSQSSIDVLADNVPNSVTSVSIPLTMVESLISQVSKLSDQVSQIQKLVSTLPQIKTDIASIRNMQAALEGQISMIRILDPGNNTESSLNTLRNSGNRAPVVICGPGDPHRSLIKSENPTICLDELARPTQANSPPKSQDNQRDLSAQRHAITALLETRVAPGPKRDRLMEMVVAAKSASDLIKVKRMAILGQ</sequence>
<feature type="compositionally biased region" description="Polar residues" evidence="4">
    <location>
        <begin position="56"/>
        <end position="74"/>
    </location>
</feature>
<feature type="region of interest" description="Disordered" evidence="4">
    <location>
        <begin position="164"/>
        <end position="202"/>
    </location>
</feature>
<feature type="compositionally biased region" description="Polar residues" evidence="4">
    <location>
        <begin position="327"/>
        <end position="336"/>
    </location>
</feature>
<dbReference type="InterPro" id="IPR004897">
    <property type="entry name" value="P/V_Pprotein_paramyxoviral"/>
</dbReference>